<sequence length="82" mass="9380">MNQERYTEIRHWVIKGLITGVVLLFGALIFSATVAFLNVFGVLGLIVIIPLIVVAIRRGRRGKTSRQQRRSSFEEERNRRVG</sequence>
<keyword evidence="2" id="KW-1133">Transmembrane helix</keyword>
<proteinExistence type="predicted"/>
<feature type="region of interest" description="Disordered" evidence="1">
    <location>
        <begin position="59"/>
        <end position="82"/>
    </location>
</feature>
<dbReference type="EMBL" id="CADCTR010000038">
    <property type="protein sequence ID" value="CAA9213152.1"/>
    <property type="molecule type" value="Genomic_DNA"/>
</dbReference>
<feature type="compositionally biased region" description="Basic and acidic residues" evidence="1">
    <location>
        <begin position="71"/>
        <end position="82"/>
    </location>
</feature>
<evidence type="ECO:0000256" key="2">
    <source>
        <dbReference type="SAM" id="Phobius"/>
    </source>
</evidence>
<protein>
    <submittedName>
        <fullName evidence="3">Uncharacterized protein</fullName>
    </submittedName>
</protein>
<feature type="transmembrane region" description="Helical" evidence="2">
    <location>
        <begin position="12"/>
        <end position="30"/>
    </location>
</feature>
<keyword evidence="2" id="KW-0472">Membrane</keyword>
<name>A0A6J4H4L4_9CHLR</name>
<feature type="transmembrane region" description="Helical" evidence="2">
    <location>
        <begin position="36"/>
        <end position="56"/>
    </location>
</feature>
<keyword evidence="2" id="KW-0812">Transmembrane</keyword>
<evidence type="ECO:0000256" key="1">
    <source>
        <dbReference type="SAM" id="MobiDB-lite"/>
    </source>
</evidence>
<reference evidence="3" key="1">
    <citation type="submission" date="2020-02" db="EMBL/GenBank/DDBJ databases">
        <authorList>
            <person name="Meier V. D."/>
        </authorList>
    </citation>
    <scope>NUCLEOTIDE SEQUENCE</scope>
    <source>
        <strain evidence="3">AVDCRST_MAG93</strain>
    </source>
</reference>
<evidence type="ECO:0000313" key="3">
    <source>
        <dbReference type="EMBL" id="CAA9213152.1"/>
    </source>
</evidence>
<organism evidence="3">
    <name type="scientific">uncultured Chloroflexia bacterium</name>
    <dbReference type="NCBI Taxonomy" id="1672391"/>
    <lineage>
        <taxon>Bacteria</taxon>
        <taxon>Bacillati</taxon>
        <taxon>Chloroflexota</taxon>
        <taxon>Chloroflexia</taxon>
        <taxon>environmental samples</taxon>
    </lineage>
</organism>
<accession>A0A6J4H4L4</accession>
<gene>
    <name evidence="3" type="ORF">AVDCRST_MAG93-119</name>
</gene>
<dbReference type="AlphaFoldDB" id="A0A6J4H4L4"/>
<feature type="compositionally biased region" description="Basic residues" evidence="1">
    <location>
        <begin position="59"/>
        <end position="69"/>
    </location>
</feature>